<organism evidence="2 3">
    <name type="scientific">Polyplosphaeria fusca</name>
    <dbReference type="NCBI Taxonomy" id="682080"/>
    <lineage>
        <taxon>Eukaryota</taxon>
        <taxon>Fungi</taxon>
        <taxon>Dikarya</taxon>
        <taxon>Ascomycota</taxon>
        <taxon>Pezizomycotina</taxon>
        <taxon>Dothideomycetes</taxon>
        <taxon>Pleosporomycetidae</taxon>
        <taxon>Pleosporales</taxon>
        <taxon>Tetraplosphaeriaceae</taxon>
        <taxon>Polyplosphaeria</taxon>
    </lineage>
</organism>
<name>A0A9P4V9A5_9PLEO</name>
<gene>
    <name evidence="2" type="ORF">EJ04DRAFT_507611</name>
</gene>
<dbReference type="CDD" id="cd03440">
    <property type="entry name" value="hot_dog"/>
    <property type="match status" value="1"/>
</dbReference>
<dbReference type="PANTHER" id="PTHR47260">
    <property type="entry name" value="UPF0644 PROTEIN PB2B4.06"/>
    <property type="match status" value="1"/>
</dbReference>
<proteinExistence type="predicted"/>
<dbReference type="Pfam" id="PF03061">
    <property type="entry name" value="4HBT"/>
    <property type="match status" value="1"/>
</dbReference>
<evidence type="ECO:0000313" key="3">
    <source>
        <dbReference type="Proteomes" id="UP000799444"/>
    </source>
</evidence>
<dbReference type="EMBL" id="ML996098">
    <property type="protein sequence ID" value="KAF2741208.1"/>
    <property type="molecule type" value="Genomic_DNA"/>
</dbReference>
<keyword evidence="3" id="KW-1185">Reference proteome</keyword>
<protein>
    <recommendedName>
        <fullName evidence="1">Thioesterase domain-containing protein</fullName>
    </recommendedName>
</protein>
<dbReference type="SUPFAM" id="SSF54637">
    <property type="entry name" value="Thioesterase/thiol ester dehydrase-isomerase"/>
    <property type="match status" value="1"/>
</dbReference>
<feature type="domain" description="Thioesterase" evidence="1">
    <location>
        <begin position="97"/>
        <end position="196"/>
    </location>
</feature>
<dbReference type="PANTHER" id="PTHR47260:SF1">
    <property type="entry name" value="UPF0644 PROTEIN PB2B4.06"/>
    <property type="match status" value="1"/>
</dbReference>
<dbReference type="InterPro" id="IPR006683">
    <property type="entry name" value="Thioestr_dom"/>
</dbReference>
<dbReference type="Gene3D" id="3.10.129.10">
    <property type="entry name" value="Hotdog Thioesterase"/>
    <property type="match status" value="1"/>
</dbReference>
<dbReference type="InterPro" id="IPR052061">
    <property type="entry name" value="PTE-AB_protein"/>
</dbReference>
<evidence type="ECO:0000313" key="2">
    <source>
        <dbReference type="EMBL" id="KAF2741208.1"/>
    </source>
</evidence>
<comment type="caution">
    <text evidence="2">The sequence shown here is derived from an EMBL/GenBank/DDBJ whole genome shotgun (WGS) entry which is preliminary data.</text>
</comment>
<reference evidence="2" key="1">
    <citation type="journal article" date="2020" name="Stud. Mycol.">
        <title>101 Dothideomycetes genomes: a test case for predicting lifestyles and emergence of pathogens.</title>
        <authorList>
            <person name="Haridas S."/>
            <person name="Albert R."/>
            <person name="Binder M."/>
            <person name="Bloem J."/>
            <person name="Labutti K."/>
            <person name="Salamov A."/>
            <person name="Andreopoulos B."/>
            <person name="Baker S."/>
            <person name="Barry K."/>
            <person name="Bills G."/>
            <person name="Bluhm B."/>
            <person name="Cannon C."/>
            <person name="Castanera R."/>
            <person name="Culley D."/>
            <person name="Daum C."/>
            <person name="Ezra D."/>
            <person name="Gonzalez J."/>
            <person name="Henrissat B."/>
            <person name="Kuo A."/>
            <person name="Liang C."/>
            <person name="Lipzen A."/>
            <person name="Lutzoni F."/>
            <person name="Magnuson J."/>
            <person name="Mondo S."/>
            <person name="Nolan M."/>
            <person name="Ohm R."/>
            <person name="Pangilinan J."/>
            <person name="Park H.-J."/>
            <person name="Ramirez L."/>
            <person name="Alfaro M."/>
            <person name="Sun H."/>
            <person name="Tritt A."/>
            <person name="Yoshinaga Y."/>
            <person name="Zwiers L.-H."/>
            <person name="Turgeon B."/>
            <person name="Goodwin S."/>
            <person name="Spatafora J."/>
            <person name="Crous P."/>
            <person name="Grigoriev I."/>
        </authorList>
    </citation>
    <scope>NUCLEOTIDE SEQUENCE</scope>
    <source>
        <strain evidence="2">CBS 125425</strain>
    </source>
</reference>
<dbReference type="InterPro" id="IPR029069">
    <property type="entry name" value="HotDog_dom_sf"/>
</dbReference>
<dbReference type="OrthoDB" id="506431at2759"/>
<sequence>MSLTTPVDSARPEWIEAFAPIAWATPYLTSPEWRIRARTRNVEPGQAADVFCNQTMRAFDGVQLWLELYKRPPPGSSAVTKCIVLCKFGSGLVGFPGIAHGGSTMTLMDEALALAMIGSESEKTVGGEWQAIKPDWQRAVKDGTPISEALKGSMVTAKLDMKFLKPVLCPGMVGIEVDTLEDKGYRMKMRGVMKDANNTPLLQADGIWVRIGGGTKL</sequence>
<evidence type="ECO:0000259" key="1">
    <source>
        <dbReference type="Pfam" id="PF03061"/>
    </source>
</evidence>
<accession>A0A9P4V9A5</accession>
<dbReference type="Proteomes" id="UP000799444">
    <property type="component" value="Unassembled WGS sequence"/>
</dbReference>
<dbReference type="AlphaFoldDB" id="A0A9P4V9A5"/>